<dbReference type="GO" id="GO:0006289">
    <property type="term" value="P:nucleotide-excision repair"/>
    <property type="evidence" value="ECO:0007669"/>
    <property type="project" value="UniProtKB-UniRule"/>
</dbReference>
<dbReference type="HAMAP" id="MF_00203">
    <property type="entry name" value="UvrC"/>
    <property type="match status" value="1"/>
</dbReference>
<feature type="domain" description="GIY-YIG" evidence="8">
    <location>
        <begin position="25"/>
        <end position="102"/>
    </location>
</feature>
<comment type="similarity">
    <text evidence="6">Belongs to the UvrC family.</text>
</comment>
<dbReference type="InterPro" id="IPR047296">
    <property type="entry name" value="GIY-YIG_UvrC_Cho"/>
</dbReference>
<evidence type="ECO:0000313" key="11">
    <source>
        <dbReference type="Proteomes" id="UP000215215"/>
    </source>
</evidence>
<dbReference type="NCBIfam" id="NF001824">
    <property type="entry name" value="PRK00558.1-5"/>
    <property type="match status" value="1"/>
</dbReference>
<dbReference type="GO" id="GO:0005737">
    <property type="term" value="C:cytoplasm"/>
    <property type="evidence" value="ECO:0007669"/>
    <property type="project" value="UniProtKB-SubCell"/>
</dbReference>
<dbReference type="Pfam" id="PF01541">
    <property type="entry name" value="GIY-YIG"/>
    <property type="match status" value="1"/>
</dbReference>
<dbReference type="Gene3D" id="3.40.1440.10">
    <property type="entry name" value="GIY-YIG endonuclease"/>
    <property type="match status" value="1"/>
</dbReference>
<dbReference type="Pfam" id="PF08459">
    <property type="entry name" value="UvrC_RNaseH_dom"/>
    <property type="match status" value="1"/>
</dbReference>
<dbReference type="Pfam" id="PF14520">
    <property type="entry name" value="HHH_5"/>
    <property type="match status" value="1"/>
</dbReference>
<dbReference type="InterPro" id="IPR004791">
    <property type="entry name" value="UvrC"/>
</dbReference>
<dbReference type="PANTHER" id="PTHR30562">
    <property type="entry name" value="UVRC/OXIDOREDUCTASE"/>
    <property type="match status" value="1"/>
</dbReference>
<dbReference type="Gene3D" id="1.10.150.20">
    <property type="entry name" value="5' to 3' exonuclease, C-terminal subdomain"/>
    <property type="match status" value="1"/>
</dbReference>
<dbReference type="GO" id="GO:0009380">
    <property type="term" value="C:excinuclease repair complex"/>
    <property type="evidence" value="ECO:0007669"/>
    <property type="project" value="InterPro"/>
</dbReference>
<sequence>MRSVWTDHHFLLGLSIMVDSNKFPDRPGVYIMKDKSGRVIYVGKALSLRKRVRSYSTDNTHPKTRALVSHIDSIDYIVTDSEREALLLEANLIKLHLPRYNIRLKDDKKYPYIKVTLKEDFPTVIPTRDLGDQNAVYFGPYTNAKKMRRALKSATKAFPVRICRRMPGKACALYYMGRCPAPCEGKIEKGAYRKLVREMIDFLSGKSDKIEKNLKRELELYKDNMEFEKAIVIRDRLRALDEIKKKQRMVLKTNKNLDVLGLTSRKRTAVVAVLKIREGRMMGIEHYTLNIGWGDSDEEIIDTFLVQYYKDTFYVPDEVILPALGKKKLLENWIRNKAGRKVQIKVPKRGDRLSLVKLATENAVLHIEEETPERISHSLTELQKYLHLKRPPGLIEAFDISNIFGKYAVGSKVAIKDGRRDKSLYRRFRIRRVSGIDDPKMMEEVIERRFKMSNKTPDLVIVDGGIAQIRSAHRAIENILGKQIPVFGLAKRFEEFFTIDGMIISIPKSSSALKLLQRIRDEAHRFAIEYHRKLRDRTGSILDEIEGIGRKRRELLLKHFGSLERLKRAGRDEIESVPGVGKLYSERVYEFLREVGRD</sequence>
<dbReference type="InterPro" id="IPR000305">
    <property type="entry name" value="GIY-YIG_endonuc"/>
</dbReference>
<dbReference type="SMART" id="SM00278">
    <property type="entry name" value="HhH1"/>
    <property type="match status" value="2"/>
</dbReference>
<evidence type="ECO:0000256" key="3">
    <source>
        <dbReference type="ARBA" id="ARBA00022769"/>
    </source>
</evidence>
<evidence type="ECO:0000256" key="4">
    <source>
        <dbReference type="ARBA" id="ARBA00022881"/>
    </source>
</evidence>
<dbReference type="NCBIfam" id="TIGR00194">
    <property type="entry name" value="uvrC"/>
    <property type="match status" value="1"/>
</dbReference>
<keyword evidence="4 6" id="KW-0267">Excision nuclease</keyword>
<dbReference type="SUPFAM" id="SSF82771">
    <property type="entry name" value="GIY-YIG endonuclease"/>
    <property type="match status" value="1"/>
</dbReference>
<dbReference type="PROSITE" id="PS50164">
    <property type="entry name" value="GIY_YIG"/>
    <property type="match status" value="1"/>
</dbReference>
<dbReference type="GO" id="GO:0003677">
    <property type="term" value="F:DNA binding"/>
    <property type="evidence" value="ECO:0007669"/>
    <property type="project" value="UniProtKB-UniRule"/>
</dbReference>
<dbReference type="EMBL" id="NOZQ01000092">
    <property type="protein sequence ID" value="OYD16010.1"/>
    <property type="molecule type" value="Genomic_DNA"/>
</dbReference>
<keyword evidence="5 6" id="KW-0234">DNA repair</keyword>
<dbReference type="InterPro" id="IPR010994">
    <property type="entry name" value="RuvA_2-like"/>
</dbReference>
<dbReference type="InterPro" id="IPR001162">
    <property type="entry name" value="UvrC_RNase_H_dom"/>
</dbReference>
<gene>
    <name evidence="6" type="primary">uvrC</name>
    <name evidence="10" type="ORF">CH333_04540</name>
</gene>
<reference evidence="10 11" key="1">
    <citation type="submission" date="2017-07" db="EMBL/GenBank/DDBJ databases">
        <title>Recovery of genomes from metagenomes via a dereplication, aggregation, and scoring strategy.</title>
        <authorList>
            <person name="Sieber C.M."/>
            <person name="Probst A.J."/>
            <person name="Sharrar A."/>
            <person name="Thomas B.C."/>
            <person name="Hess M."/>
            <person name="Tringe S.G."/>
            <person name="Banfield J.F."/>
        </authorList>
    </citation>
    <scope>NUCLEOTIDE SEQUENCE [LARGE SCALE GENOMIC DNA]</scope>
    <source>
        <strain evidence="10">JGI_Cruoil_03_44_89</strain>
    </source>
</reference>
<dbReference type="SUPFAM" id="SSF46600">
    <property type="entry name" value="C-terminal UvrC-binding domain of UvrB"/>
    <property type="match status" value="1"/>
</dbReference>
<dbReference type="InterPro" id="IPR001943">
    <property type="entry name" value="UVR_dom"/>
</dbReference>
<evidence type="ECO:0000259" key="9">
    <source>
        <dbReference type="PROSITE" id="PS50165"/>
    </source>
</evidence>
<dbReference type="FunFam" id="3.40.1440.10:FF:000001">
    <property type="entry name" value="UvrABC system protein C"/>
    <property type="match status" value="1"/>
</dbReference>
<dbReference type="SMART" id="SM00465">
    <property type="entry name" value="GIYc"/>
    <property type="match status" value="1"/>
</dbReference>
<protein>
    <recommendedName>
        <fullName evidence="6">UvrABC system protein C</fullName>
        <shortName evidence="6">Protein UvrC</shortName>
    </recommendedName>
    <alternativeName>
        <fullName evidence="6">Excinuclease ABC subunit C</fullName>
    </alternativeName>
</protein>
<dbReference type="PROSITE" id="PS50165">
    <property type="entry name" value="UVRC"/>
    <property type="match status" value="1"/>
</dbReference>
<dbReference type="InterPro" id="IPR035901">
    <property type="entry name" value="GIY-YIG_endonuc_sf"/>
</dbReference>
<dbReference type="GO" id="GO:0009432">
    <property type="term" value="P:SOS response"/>
    <property type="evidence" value="ECO:0007669"/>
    <property type="project" value="UniProtKB-UniRule"/>
</dbReference>
<evidence type="ECO:0000259" key="8">
    <source>
        <dbReference type="PROSITE" id="PS50164"/>
    </source>
</evidence>
<dbReference type="InterPro" id="IPR050066">
    <property type="entry name" value="UvrABC_protein_C"/>
</dbReference>
<name>A0A235BU81_UNCW3</name>
<evidence type="ECO:0000313" key="10">
    <source>
        <dbReference type="EMBL" id="OYD16010.1"/>
    </source>
</evidence>
<feature type="domain" description="UVR" evidence="7">
    <location>
        <begin position="208"/>
        <end position="243"/>
    </location>
</feature>
<dbReference type="InterPro" id="IPR003583">
    <property type="entry name" value="Hlx-hairpin-Hlx_DNA-bd_motif"/>
</dbReference>
<dbReference type="GO" id="GO:0009381">
    <property type="term" value="F:excinuclease ABC activity"/>
    <property type="evidence" value="ECO:0007669"/>
    <property type="project" value="UniProtKB-UniRule"/>
</dbReference>
<keyword evidence="3 6" id="KW-0228">DNA excision</keyword>
<evidence type="ECO:0000256" key="1">
    <source>
        <dbReference type="ARBA" id="ARBA00022490"/>
    </source>
</evidence>
<dbReference type="InterPro" id="IPR038476">
    <property type="entry name" value="UvrC_RNase_H_dom_sf"/>
</dbReference>
<dbReference type="PANTHER" id="PTHR30562:SF1">
    <property type="entry name" value="UVRABC SYSTEM PROTEIN C"/>
    <property type="match status" value="1"/>
</dbReference>
<dbReference type="AlphaFoldDB" id="A0A235BU81"/>
<dbReference type="InterPro" id="IPR036876">
    <property type="entry name" value="UVR_dom_sf"/>
</dbReference>
<feature type="domain" description="UvrC family homology region profile" evidence="9">
    <location>
        <begin position="259"/>
        <end position="476"/>
    </location>
</feature>
<comment type="subcellular location">
    <subcellularLocation>
        <location evidence="6">Cytoplasm</location>
    </subcellularLocation>
</comment>
<organism evidence="10 11">
    <name type="scientific">candidate division WOR-3 bacterium JGI_Cruoil_03_44_89</name>
    <dbReference type="NCBI Taxonomy" id="1973748"/>
    <lineage>
        <taxon>Bacteria</taxon>
        <taxon>Bacteria division WOR-3</taxon>
    </lineage>
</organism>
<evidence type="ECO:0000256" key="2">
    <source>
        <dbReference type="ARBA" id="ARBA00022763"/>
    </source>
</evidence>
<dbReference type="Gene3D" id="3.30.420.340">
    <property type="entry name" value="UvrC, RNAse H endonuclease domain"/>
    <property type="match status" value="1"/>
</dbReference>
<dbReference type="PROSITE" id="PS50151">
    <property type="entry name" value="UVR"/>
    <property type="match status" value="1"/>
</dbReference>
<accession>A0A235BU81</accession>
<dbReference type="CDD" id="cd10434">
    <property type="entry name" value="GIY-YIG_UvrC_Cho"/>
    <property type="match status" value="1"/>
</dbReference>
<dbReference type="Pfam" id="PF22920">
    <property type="entry name" value="UvrC_RNaseH"/>
    <property type="match status" value="1"/>
</dbReference>
<comment type="subunit">
    <text evidence="6">Interacts with UvrB in an incision complex.</text>
</comment>
<comment type="caution">
    <text evidence="10">The sequence shown here is derived from an EMBL/GenBank/DDBJ whole genome shotgun (WGS) entry which is preliminary data.</text>
</comment>
<comment type="function">
    <text evidence="6">The UvrABC repair system catalyzes the recognition and processing of DNA lesions. UvrC both incises the 5' and 3' sides of the lesion. The N-terminal half is responsible for the 3' incision and the C-terminal half is responsible for the 5' incision.</text>
</comment>
<keyword evidence="6" id="KW-0742">SOS response</keyword>
<keyword evidence="2 6" id="KW-0227">DNA damage</keyword>
<dbReference type="SUPFAM" id="SSF47781">
    <property type="entry name" value="RuvA domain 2-like"/>
    <property type="match status" value="1"/>
</dbReference>
<evidence type="ECO:0000256" key="6">
    <source>
        <dbReference type="HAMAP-Rule" id="MF_00203"/>
    </source>
</evidence>
<evidence type="ECO:0000259" key="7">
    <source>
        <dbReference type="PROSITE" id="PS50151"/>
    </source>
</evidence>
<keyword evidence="1 6" id="KW-0963">Cytoplasm</keyword>
<evidence type="ECO:0000256" key="5">
    <source>
        <dbReference type="ARBA" id="ARBA00023204"/>
    </source>
</evidence>
<proteinExistence type="inferred from homology"/>
<dbReference type="Proteomes" id="UP000215215">
    <property type="component" value="Unassembled WGS sequence"/>
</dbReference>